<evidence type="ECO:0000256" key="2">
    <source>
        <dbReference type="PROSITE-ProRule" id="PRU00409"/>
    </source>
</evidence>
<dbReference type="GO" id="GO:0009432">
    <property type="term" value="P:SOS response"/>
    <property type="evidence" value="ECO:0007669"/>
    <property type="project" value="TreeGrafter"/>
</dbReference>
<dbReference type="InterPro" id="IPR011761">
    <property type="entry name" value="ATP-grasp"/>
</dbReference>
<sequence length="318" mass="34879">MFFTTPSKLRAHGMLGMNRRNVAYISRYNNRRFYPLVDNKLKTKLVAEKARAATPRLLAVVEQQHQVNRLQQVLELYSEFVIKPAQGSQGKGILVITGRDGDHYLKPSGERVSPAEISRHASNILSGLYSLGGKPDVAMVESLVHFDHVFDEFSHEGVPDIRVIIFKGFPVMAMMRCSTKASDGKANLHQGAVGVGIDLASGKALHAVQHDRPVSHHPDTGAHFATLQVPHWDRILPLAASSYEMTGLGYIGADIVLDVHQGPMILELNARPGLAVQIANGTGLLPRLRAIEALSHPDMEVAERVTWAVEQFGERPAG</sequence>
<comment type="caution">
    <text evidence="4">The sequence shown here is derived from an EMBL/GenBank/DDBJ whole genome shotgun (WGS) entry which is preliminary data.</text>
</comment>
<dbReference type="GO" id="GO:0005737">
    <property type="term" value="C:cytoplasm"/>
    <property type="evidence" value="ECO:0007669"/>
    <property type="project" value="TreeGrafter"/>
</dbReference>
<reference evidence="4 5" key="1">
    <citation type="submission" date="2018-08" db="EMBL/GenBank/DDBJ databases">
        <authorList>
            <person name="Khan S.A."/>
        </authorList>
    </citation>
    <scope>NUCLEOTIDE SEQUENCE [LARGE SCALE GENOMIC DNA]</scope>
    <source>
        <strain evidence="4 5">GTF-13</strain>
    </source>
</reference>
<dbReference type="Pfam" id="PF14397">
    <property type="entry name" value="ATPgrasp_ST"/>
    <property type="match status" value="1"/>
</dbReference>
<dbReference type="InterPro" id="IPR039523">
    <property type="entry name" value="RimK-rel_E_lig_ATP-grasp"/>
</dbReference>
<dbReference type="SUPFAM" id="SSF56059">
    <property type="entry name" value="Glutathione synthetase ATP-binding domain-like"/>
    <property type="match status" value="1"/>
</dbReference>
<dbReference type="PANTHER" id="PTHR21621:SF0">
    <property type="entry name" value="BETA-CITRYLGLUTAMATE SYNTHASE B-RELATED"/>
    <property type="match status" value="1"/>
</dbReference>
<dbReference type="NCBIfam" id="TIGR02291">
    <property type="entry name" value="rimK_rel_E_lig"/>
    <property type="match status" value="1"/>
</dbReference>
<accession>A0A3P3VQW3</accession>
<dbReference type="PROSITE" id="PS50975">
    <property type="entry name" value="ATP_GRASP"/>
    <property type="match status" value="1"/>
</dbReference>
<keyword evidence="2" id="KW-0547">Nucleotide-binding</keyword>
<keyword evidence="4" id="KW-0436">Ligase</keyword>
<reference evidence="4 5" key="2">
    <citation type="submission" date="2018-12" db="EMBL/GenBank/DDBJ databases">
        <title>Simiduia agarivorans gen. nov., sp. nov., a marine, agarolytic bacterium isolated from shallow coastal water from Keelung, Taiwan.</title>
        <authorList>
            <person name="Shieh W.Y."/>
        </authorList>
    </citation>
    <scope>NUCLEOTIDE SEQUENCE [LARGE SCALE GENOMIC DNA]</scope>
    <source>
        <strain evidence="4 5">GTF-13</strain>
    </source>
</reference>
<keyword evidence="5" id="KW-1185">Reference proteome</keyword>
<dbReference type="PANTHER" id="PTHR21621">
    <property type="entry name" value="RIBOSOMAL PROTEIN S6 MODIFICATION PROTEIN"/>
    <property type="match status" value="1"/>
</dbReference>
<name>A0A3P3VQW3_9GAMM</name>
<dbReference type="GO" id="GO:0018169">
    <property type="term" value="F:ribosomal S6-glutamic acid ligase activity"/>
    <property type="evidence" value="ECO:0007669"/>
    <property type="project" value="TreeGrafter"/>
</dbReference>
<dbReference type="RefSeq" id="WP_125014482.1">
    <property type="nucleotide sequence ID" value="NZ_QWEZ01000001.1"/>
</dbReference>
<evidence type="ECO:0000313" key="4">
    <source>
        <dbReference type="EMBL" id="RRJ84056.1"/>
    </source>
</evidence>
<keyword evidence="1" id="KW-0464">Manganese</keyword>
<keyword evidence="2" id="KW-0067">ATP-binding</keyword>
<dbReference type="AlphaFoldDB" id="A0A3P3VQW3"/>
<evidence type="ECO:0000313" key="5">
    <source>
        <dbReference type="Proteomes" id="UP000280792"/>
    </source>
</evidence>
<feature type="domain" description="ATP-grasp" evidence="3">
    <location>
        <begin position="44"/>
        <end position="295"/>
    </location>
</feature>
<proteinExistence type="predicted"/>
<dbReference type="Proteomes" id="UP000280792">
    <property type="component" value="Unassembled WGS sequence"/>
</dbReference>
<dbReference type="GO" id="GO:0005524">
    <property type="term" value="F:ATP binding"/>
    <property type="evidence" value="ECO:0007669"/>
    <property type="project" value="UniProtKB-UniRule"/>
</dbReference>
<evidence type="ECO:0000259" key="3">
    <source>
        <dbReference type="PROSITE" id="PS50975"/>
    </source>
</evidence>
<evidence type="ECO:0000256" key="1">
    <source>
        <dbReference type="ARBA" id="ARBA00023211"/>
    </source>
</evidence>
<dbReference type="EMBL" id="QWEZ01000001">
    <property type="protein sequence ID" value="RRJ84056.1"/>
    <property type="molecule type" value="Genomic_DNA"/>
</dbReference>
<dbReference type="InterPro" id="IPR011758">
    <property type="entry name" value="RimK-rel_E_lig"/>
</dbReference>
<dbReference type="GO" id="GO:0046872">
    <property type="term" value="F:metal ion binding"/>
    <property type="evidence" value="ECO:0007669"/>
    <property type="project" value="InterPro"/>
</dbReference>
<organism evidence="4 5">
    <name type="scientific">Aestuariirhabdus litorea</name>
    <dbReference type="NCBI Taxonomy" id="2528527"/>
    <lineage>
        <taxon>Bacteria</taxon>
        <taxon>Pseudomonadati</taxon>
        <taxon>Pseudomonadota</taxon>
        <taxon>Gammaproteobacteria</taxon>
        <taxon>Oceanospirillales</taxon>
        <taxon>Aestuariirhabdaceae</taxon>
        <taxon>Aestuariirhabdus</taxon>
    </lineage>
</organism>
<protein>
    <submittedName>
        <fullName evidence="4">Alpha-L-glutamate ligase-like protein</fullName>
    </submittedName>
</protein>
<dbReference type="Gene3D" id="3.30.470.20">
    <property type="entry name" value="ATP-grasp fold, B domain"/>
    <property type="match status" value="1"/>
</dbReference>
<gene>
    <name evidence="4" type="ORF">D0544_02745</name>
</gene>